<dbReference type="PROSITE" id="PS51782">
    <property type="entry name" value="LYSM"/>
    <property type="match status" value="1"/>
</dbReference>
<dbReference type="SUPFAM" id="SSF51261">
    <property type="entry name" value="Duplicated hybrid motif"/>
    <property type="match status" value="1"/>
</dbReference>
<dbReference type="Pfam" id="PF01476">
    <property type="entry name" value="LysM"/>
    <property type="match status" value="1"/>
</dbReference>
<evidence type="ECO:0000256" key="1">
    <source>
        <dbReference type="SAM" id="MobiDB-lite"/>
    </source>
</evidence>
<evidence type="ECO:0000259" key="3">
    <source>
        <dbReference type="PROSITE" id="PS51782"/>
    </source>
</evidence>
<protein>
    <submittedName>
        <fullName evidence="4">LysM peptidoglycan-binding domain-containing M23 family metallopeptidase</fullName>
    </submittedName>
</protein>
<dbReference type="InterPro" id="IPR016047">
    <property type="entry name" value="M23ase_b-sheet_dom"/>
</dbReference>
<evidence type="ECO:0000313" key="5">
    <source>
        <dbReference type="Proteomes" id="UP001596435"/>
    </source>
</evidence>
<feature type="region of interest" description="Disordered" evidence="1">
    <location>
        <begin position="124"/>
        <end position="161"/>
    </location>
</feature>
<keyword evidence="2" id="KW-0732">Signal</keyword>
<accession>A0ABW2FU24</accession>
<dbReference type="InterPro" id="IPR011055">
    <property type="entry name" value="Dup_hybrid_motif"/>
</dbReference>
<dbReference type="PANTHER" id="PTHR21666">
    <property type="entry name" value="PEPTIDASE-RELATED"/>
    <property type="match status" value="1"/>
</dbReference>
<feature type="compositionally biased region" description="Low complexity" evidence="1">
    <location>
        <begin position="124"/>
        <end position="134"/>
    </location>
</feature>
<keyword evidence="5" id="KW-1185">Reference proteome</keyword>
<dbReference type="InterPro" id="IPR036779">
    <property type="entry name" value="LysM_dom_sf"/>
</dbReference>
<comment type="caution">
    <text evidence="4">The sequence shown here is derived from an EMBL/GenBank/DDBJ whole genome shotgun (WGS) entry which is preliminary data.</text>
</comment>
<feature type="chain" id="PRO_5045103442" evidence="2">
    <location>
        <begin position="29"/>
        <end position="306"/>
    </location>
</feature>
<gene>
    <name evidence="4" type="ORF">ACFQMG_14520</name>
</gene>
<dbReference type="InterPro" id="IPR018392">
    <property type="entry name" value="LysM"/>
</dbReference>
<proteinExistence type="predicted"/>
<dbReference type="RefSeq" id="WP_345705932.1">
    <property type="nucleotide sequence ID" value="NZ_BAABKV010000001.1"/>
</dbReference>
<dbReference type="Gene3D" id="2.70.70.10">
    <property type="entry name" value="Glucose Permease (Domain IIA)"/>
    <property type="match status" value="1"/>
</dbReference>
<organism evidence="4 5">
    <name type="scientific">Kitasatospora paranensis</name>
    <dbReference type="NCBI Taxonomy" id="258053"/>
    <lineage>
        <taxon>Bacteria</taxon>
        <taxon>Bacillati</taxon>
        <taxon>Actinomycetota</taxon>
        <taxon>Actinomycetes</taxon>
        <taxon>Kitasatosporales</taxon>
        <taxon>Streptomycetaceae</taxon>
        <taxon>Kitasatospora</taxon>
    </lineage>
</organism>
<dbReference type="Gene3D" id="3.10.350.10">
    <property type="entry name" value="LysM domain"/>
    <property type="match status" value="1"/>
</dbReference>
<dbReference type="PANTHER" id="PTHR21666:SF270">
    <property type="entry name" value="MUREIN HYDROLASE ACTIVATOR ENVC"/>
    <property type="match status" value="1"/>
</dbReference>
<dbReference type="EMBL" id="JBHTAJ010000023">
    <property type="protein sequence ID" value="MFC7180770.1"/>
    <property type="molecule type" value="Genomic_DNA"/>
</dbReference>
<feature type="domain" description="LysM" evidence="3">
    <location>
        <begin position="64"/>
        <end position="113"/>
    </location>
</feature>
<evidence type="ECO:0000313" key="4">
    <source>
        <dbReference type="EMBL" id="MFC7180770.1"/>
    </source>
</evidence>
<dbReference type="InterPro" id="IPR050570">
    <property type="entry name" value="Cell_wall_metabolism_enzyme"/>
</dbReference>
<feature type="compositionally biased region" description="Low complexity" evidence="1">
    <location>
        <begin position="140"/>
        <end position="161"/>
    </location>
</feature>
<dbReference type="SMART" id="SM00257">
    <property type="entry name" value="LysM"/>
    <property type="match status" value="1"/>
</dbReference>
<dbReference type="CDD" id="cd00118">
    <property type="entry name" value="LysM"/>
    <property type="match status" value="1"/>
</dbReference>
<sequence length="306" mass="29822">MSVLGTRLTRLAVATGVAAAAIAIPATAASAHSAPAAKAAAPAAAAPAAAAPAAAQAPAKSADSTYKVVGGDTLSKIANAQHVDGGWHKLYQDNRQVIGGNPNLIFPGQQLSLAGQAAAAQAPAAAPAPAQKPAAPKPAAPKAAAPQTSTPKAAATTPAAKPAEAAKPAVAASGYVAPVSAPLGTPYHKAGSNWSSGYHTGVDFVVSTGTAVHAIAGGTVVEAGWGGAYGNNVVIKHADGKYSQYAHFSALKVSVGQTVSAGQVIGLSGATGNVTGPHLHFEVRTGPAYGSDIDPVAYLAAHGVRV</sequence>
<dbReference type="Pfam" id="PF01551">
    <property type="entry name" value="Peptidase_M23"/>
    <property type="match status" value="1"/>
</dbReference>
<feature type="signal peptide" evidence="2">
    <location>
        <begin position="1"/>
        <end position="28"/>
    </location>
</feature>
<dbReference type="SUPFAM" id="SSF54106">
    <property type="entry name" value="LysM domain"/>
    <property type="match status" value="1"/>
</dbReference>
<dbReference type="Proteomes" id="UP001596435">
    <property type="component" value="Unassembled WGS sequence"/>
</dbReference>
<evidence type="ECO:0000256" key="2">
    <source>
        <dbReference type="SAM" id="SignalP"/>
    </source>
</evidence>
<dbReference type="CDD" id="cd12797">
    <property type="entry name" value="M23_peptidase"/>
    <property type="match status" value="1"/>
</dbReference>
<name>A0ABW2FU24_9ACTN</name>
<reference evidence="5" key="1">
    <citation type="journal article" date="2019" name="Int. J. Syst. Evol. Microbiol.">
        <title>The Global Catalogue of Microorganisms (GCM) 10K type strain sequencing project: providing services to taxonomists for standard genome sequencing and annotation.</title>
        <authorList>
            <consortium name="The Broad Institute Genomics Platform"/>
            <consortium name="The Broad Institute Genome Sequencing Center for Infectious Disease"/>
            <person name="Wu L."/>
            <person name="Ma J."/>
        </authorList>
    </citation>
    <scope>NUCLEOTIDE SEQUENCE [LARGE SCALE GENOMIC DNA]</scope>
    <source>
        <strain evidence="5">CGMCC 1.12859</strain>
    </source>
</reference>